<keyword evidence="12" id="KW-1185">Reference proteome</keyword>
<name>A0A0F7FVR9_9ACTN</name>
<comment type="pathway">
    <text evidence="5">Cofactor metabolism; pyridoxal 5'-phosphate salvage; pyridoxal 5'-phosphate from pyridoxamine 5'-phosphate: step 1/1.</text>
</comment>
<dbReference type="InterPro" id="IPR012349">
    <property type="entry name" value="Split_barrel_FMN-bd"/>
</dbReference>
<evidence type="ECO:0000313" key="12">
    <source>
        <dbReference type="Proteomes" id="UP000034034"/>
    </source>
</evidence>
<feature type="binding site" evidence="5 7">
    <location>
        <position position="215"/>
    </location>
    <ligand>
        <name>FMN</name>
        <dbReference type="ChEBI" id="CHEBI:58210"/>
    </ligand>
</feature>
<accession>A0A0F7FVR9</accession>
<feature type="binding site" evidence="5 7">
    <location>
        <begin position="159"/>
        <end position="160"/>
    </location>
    <ligand>
        <name>FMN</name>
        <dbReference type="ChEBI" id="CHEBI:58210"/>
    </ligand>
</feature>
<feature type="binding site" evidence="5 7">
    <location>
        <begin position="95"/>
        <end position="96"/>
    </location>
    <ligand>
        <name>FMN</name>
        <dbReference type="ChEBI" id="CHEBI:58210"/>
    </ligand>
</feature>
<dbReference type="NCBIfam" id="NF004231">
    <property type="entry name" value="PRK05679.1"/>
    <property type="match status" value="1"/>
</dbReference>
<dbReference type="GO" id="GO:0010181">
    <property type="term" value="F:FMN binding"/>
    <property type="evidence" value="ECO:0007669"/>
    <property type="project" value="UniProtKB-UniRule"/>
</dbReference>
<dbReference type="Proteomes" id="UP000034034">
    <property type="component" value="Chromosome"/>
</dbReference>
<dbReference type="Pfam" id="PF01243">
    <property type="entry name" value="PNPOx_N"/>
    <property type="match status" value="1"/>
</dbReference>
<reference evidence="11" key="1">
    <citation type="submission" date="2019-08" db="EMBL/GenBank/DDBJ databases">
        <title>Complete genome sequence of a mangrove-derived Streptomyces xiamenensis.</title>
        <authorList>
            <person name="Xu J."/>
        </authorList>
    </citation>
    <scope>NUCLEOTIDE SEQUENCE</scope>
    <source>
        <strain evidence="11">318</strain>
    </source>
</reference>
<evidence type="ECO:0000256" key="7">
    <source>
        <dbReference type="PIRSR" id="PIRSR000190-2"/>
    </source>
</evidence>
<keyword evidence="5" id="KW-0664">Pyridoxine biosynthesis</keyword>
<feature type="domain" description="Pyridoxine 5'-phosphate oxidase dimerisation C-terminal" evidence="10">
    <location>
        <begin position="192"/>
        <end position="235"/>
    </location>
</feature>
<dbReference type="PATRIC" id="fig|408015.6.peg.3320"/>
<feature type="binding site" evidence="5 6">
    <location>
        <position position="142"/>
    </location>
    <ligand>
        <name>substrate</name>
    </ligand>
</feature>
<evidence type="ECO:0000256" key="2">
    <source>
        <dbReference type="ARBA" id="ARBA00022630"/>
    </source>
</evidence>
<dbReference type="GO" id="GO:0008615">
    <property type="term" value="P:pyridoxine biosynthetic process"/>
    <property type="evidence" value="ECO:0007669"/>
    <property type="project" value="UniProtKB-UniRule"/>
</dbReference>
<dbReference type="EMBL" id="CP009922">
    <property type="protein sequence ID" value="AKG44664.1"/>
    <property type="molecule type" value="Genomic_DNA"/>
</dbReference>
<comment type="catalytic activity">
    <reaction evidence="5">
        <text>pyridoxamine 5'-phosphate + O2 + H2O = pyridoxal 5'-phosphate + H2O2 + NH4(+)</text>
        <dbReference type="Rhea" id="RHEA:15817"/>
        <dbReference type="ChEBI" id="CHEBI:15377"/>
        <dbReference type="ChEBI" id="CHEBI:15379"/>
        <dbReference type="ChEBI" id="CHEBI:16240"/>
        <dbReference type="ChEBI" id="CHEBI:28938"/>
        <dbReference type="ChEBI" id="CHEBI:58451"/>
        <dbReference type="ChEBI" id="CHEBI:597326"/>
        <dbReference type="EC" id="1.4.3.5"/>
    </reaction>
</comment>
<protein>
    <recommendedName>
        <fullName evidence="5">Pyridoxine/pyridoxamine 5'-phosphate oxidase</fullName>
        <ecNumber evidence="5">1.4.3.5</ecNumber>
    </recommendedName>
    <alternativeName>
        <fullName evidence="5">PNP/PMP oxidase</fullName>
        <shortName evidence="5">PNPOx</shortName>
    </alternativeName>
    <alternativeName>
        <fullName evidence="5">Pyridoxal 5'-phosphate synthase</fullName>
    </alternativeName>
</protein>
<evidence type="ECO:0000256" key="4">
    <source>
        <dbReference type="ARBA" id="ARBA00023002"/>
    </source>
</evidence>
<evidence type="ECO:0000313" key="11">
    <source>
        <dbReference type="EMBL" id="AKG44664.1"/>
    </source>
</evidence>
<comment type="function">
    <text evidence="5">Catalyzes the oxidation of either pyridoxine 5'-phosphate (PNP) or pyridoxamine 5'-phosphate (PMP) into pyridoxal 5'-phosphate (PLP).</text>
</comment>
<comment type="pathway">
    <text evidence="5">Cofactor metabolism; pyridoxal 5'-phosphate salvage; pyridoxal 5'-phosphate from pyridoxine 5'-phosphate: step 1/1.</text>
</comment>
<comment type="subunit">
    <text evidence="5">Homodimer.</text>
</comment>
<dbReference type="HOGENOM" id="CLU_032263_2_2_11"/>
<keyword evidence="2 5" id="KW-0285">Flavoprotein</keyword>
<comment type="similarity">
    <text evidence="1 5">Belongs to the pyridoxamine 5'-phosphate oxidase family.</text>
</comment>
<dbReference type="HAMAP" id="MF_01629">
    <property type="entry name" value="PdxH"/>
    <property type="match status" value="1"/>
</dbReference>
<dbReference type="PROSITE" id="PS01064">
    <property type="entry name" value="PYRIDOX_OXIDASE"/>
    <property type="match status" value="1"/>
</dbReference>
<comment type="cofactor">
    <cofactor evidence="5 7">
        <name>FMN</name>
        <dbReference type="ChEBI" id="CHEBI:58210"/>
    </cofactor>
    <text evidence="5 7">Binds 1 FMN per subunit.</text>
</comment>
<evidence type="ECO:0000256" key="3">
    <source>
        <dbReference type="ARBA" id="ARBA00022643"/>
    </source>
</evidence>
<dbReference type="PANTHER" id="PTHR10851:SF0">
    <property type="entry name" value="PYRIDOXINE-5'-PHOSPHATE OXIDASE"/>
    <property type="match status" value="1"/>
</dbReference>
<feature type="domain" description="Pyridoxamine 5'-phosphate oxidase N-terminal" evidence="9">
    <location>
        <begin position="54"/>
        <end position="169"/>
    </location>
</feature>
<dbReference type="InterPro" id="IPR000659">
    <property type="entry name" value="Pyridox_Oxase"/>
</dbReference>
<dbReference type="UniPathway" id="UPA01068">
    <property type="reaction ID" value="UER00304"/>
</dbReference>
<feature type="binding site" evidence="5 6">
    <location>
        <position position="150"/>
    </location>
    <ligand>
        <name>substrate</name>
    </ligand>
</feature>
<feature type="binding site" evidence="6">
    <location>
        <begin position="27"/>
        <end position="30"/>
    </location>
    <ligand>
        <name>substrate</name>
    </ligand>
</feature>
<evidence type="ECO:0000259" key="10">
    <source>
        <dbReference type="Pfam" id="PF10590"/>
    </source>
</evidence>
<dbReference type="KEGG" id="sxi:SXIM_32800"/>
<evidence type="ECO:0000256" key="6">
    <source>
        <dbReference type="PIRSR" id="PIRSR000190-1"/>
    </source>
</evidence>
<sequence length="235" mass="26173">MSHADDVTRRTSATPSAAEQLDPAVMRARYREAGLEEKDSAADPFAQFLAWFGQAAESGLHEPNAMILATADPAGRPSSRTVLLKKFDERGFVFFTNYGSRKGREIEANPQVSLLFPWHGIARQVIVNGLAERTGRDETVGYFRTRPHGSQLGAWASEQSSRVASRAELDQLYAELAERYPEGEDVPAPPQWGGYRVVPQTVEFWQGRENRLHDRLRYVRAAGGGAGWTIERLCP</sequence>
<feature type="binding site" evidence="5 6">
    <location>
        <position position="85"/>
    </location>
    <ligand>
        <name>substrate</name>
    </ligand>
</feature>
<evidence type="ECO:0000256" key="5">
    <source>
        <dbReference type="HAMAP-Rule" id="MF_01629"/>
    </source>
</evidence>
<organism evidence="11 12">
    <name type="scientific">Streptomyces xiamenensis</name>
    <dbReference type="NCBI Taxonomy" id="408015"/>
    <lineage>
        <taxon>Bacteria</taxon>
        <taxon>Bacillati</taxon>
        <taxon>Actinomycetota</taxon>
        <taxon>Actinomycetes</taxon>
        <taxon>Kitasatosporales</taxon>
        <taxon>Streptomycetaceae</taxon>
        <taxon>Streptomyces</taxon>
    </lineage>
</organism>
<evidence type="ECO:0000259" key="9">
    <source>
        <dbReference type="Pfam" id="PF01243"/>
    </source>
</evidence>
<feature type="binding site" evidence="5 7">
    <location>
        <position position="205"/>
    </location>
    <ligand>
        <name>FMN</name>
        <dbReference type="ChEBI" id="CHEBI:58210"/>
    </ligand>
</feature>
<dbReference type="InterPro" id="IPR011576">
    <property type="entry name" value="Pyridox_Oxase_N"/>
</dbReference>
<dbReference type="PANTHER" id="PTHR10851">
    <property type="entry name" value="PYRIDOXINE-5-PHOSPHATE OXIDASE"/>
    <property type="match status" value="1"/>
</dbReference>
<feature type="binding site" evidence="5 6">
    <location>
        <begin position="211"/>
        <end position="213"/>
    </location>
    <ligand>
        <name>substrate</name>
    </ligand>
</feature>
<gene>
    <name evidence="5" type="primary">pdxH</name>
    <name evidence="11" type="ORF">SXIM_32800</name>
</gene>
<feature type="binding site" evidence="5 7">
    <location>
        <position position="101"/>
    </location>
    <ligand>
        <name>FMN</name>
        <dbReference type="ChEBI" id="CHEBI:58210"/>
    </ligand>
</feature>
<dbReference type="EC" id="1.4.3.5" evidence="5"/>
<feature type="binding site" evidence="5 7">
    <location>
        <position position="102"/>
    </location>
    <ligand>
        <name>FMN</name>
        <dbReference type="ChEBI" id="CHEBI:58210"/>
    </ligand>
</feature>
<feature type="binding site" evidence="5 7">
    <location>
        <position position="124"/>
    </location>
    <ligand>
        <name>FMN</name>
        <dbReference type="ChEBI" id="CHEBI:58210"/>
    </ligand>
</feature>
<evidence type="ECO:0000256" key="1">
    <source>
        <dbReference type="ARBA" id="ARBA00007301"/>
    </source>
</evidence>
<comment type="catalytic activity">
    <reaction evidence="5">
        <text>pyridoxine 5'-phosphate + O2 = pyridoxal 5'-phosphate + H2O2</text>
        <dbReference type="Rhea" id="RHEA:15149"/>
        <dbReference type="ChEBI" id="CHEBI:15379"/>
        <dbReference type="ChEBI" id="CHEBI:16240"/>
        <dbReference type="ChEBI" id="CHEBI:58589"/>
        <dbReference type="ChEBI" id="CHEBI:597326"/>
        <dbReference type="EC" id="1.4.3.5"/>
    </reaction>
</comment>
<proteinExistence type="inferred from homology"/>
<dbReference type="AlphaFoldDB" id="A0A0F7FVR9"/>
<dbReference type="PIRSF" id="PIRSF000190">
    <property type="entry name" value="Pyd_amn-ph_oxd"/>
    <property type="match status" value="1"/>
</dbReference>
<feature type="region of interest" description="Disordered" evidence="8">
    <location>
        <begin position="1"/>
        <end position="23"/>
    </location>
</feature>
<dbReference type="GO" id="GO:0004733">
    <property type="term" value="F:pyridoxamine phosphate oxidase activity"/>
    <property type="evidence" value="ECO:0007669"/>
    <property type="project" value="UniProtKB-UniRule"/>
</dbReference>
<dbReference type="Gene3D" id="2.30.110.10">
    <property type="entry name" value="Electron Transport, Fmn-binding Protein, Chain A"/>
    <property type="match status" value="1"/>
</dbReference>
<dbReference type="NCBIfam" id="TIGR00558">
    <property type="entry name" value="pdxH"/>
    <property type="match status" value="1"/>
</dbReference>
<dbReference type="SUPFAM" id="SSF50475">
    <property type="entry name" value="FMN-binding split barrel"/>
    <property type="match status" value="1"/>
</dbReference>
<feature type="binding site" evidence="5 6">
    <location>
        <position position="146"/>
    </location>
    <ligand>
        <name>substrate</name>
    </ligand>
</feature>
<keyword evidence="3 5" id="KW-0288">FMN</keyword>
<dbReference type="STRING" id="408015.SXIM_32800"/>
<dbReference type="InterPro" id="IPR019740">
    <property type="entry name" value="Pyridox_Oxase_CS"/>
</dbReference>
<feature type="binding site" evidence="5 7">
    <location>
        <begin position="80"/>
        <end position="85"/>
    </location>
    <ligand>
        <name>FMN</name>
        <dbReference type="ChEBI" id="CHEBI:58210"/>
    </ligand>
</feature>
<evidence type="ECO:0000256" key="8">
    <source>
        <dbReference type="SAM" id="MobiDB-lite"/>
    </source>
</evidence>
<dbReference type="Pfam" id="PF10590">
    <property type="entry name" value="PNP_phzG_C"/>
    <property type="match status" value="1"/>
</dbReference>
<dbReference type="InterPro" id="IPR019576">
    <property type="entry name" value="Pyridoxamine_oxidase_dimer_C"/>
</dbReference>
<keyword evidence="4 5" id="KW-0560">Oxidoreductase</keyword>